<reference evidence="9 10" key="1">
    <citation type="submission" date="2016-02" db="EMBL/GenBank/DDBJ databases">
        <authorList>
            <person name="Wen L."/>
            <person name="He K."/>
            <person name="Yang H."/>
        </authorList>
    </citation>
    <scope>NUCLEOTIDE SEQUENCE [LARGE SCALE GENOMIC DNA]</scope>
    <source>
        <strain evidence="9 10">MJR8628A</strain>
    </source>
</reference>
<evidence type="ECO:0000256" key="6">
    <source>
        <dbReference type="ARBA" id="ARBA00023136"/>
    </source>
</evidence>
<feature type="domain" description="ABC transmembrane type-1" evidence="8">
    <location>
        <begin position="75"/>
        <end position="266"/>
    </location>
</feature>
<sequence length="280" mass="32147">MKNKTIYKIGYILVILFFLAFTLGPIIWCFIMSITPESEIFRSSGDFLPSKINWGNYLSIFDRSSQESEVIFRGLKNSLMMSVTTMVIGIPTSLFAAYSFYRYKFRAREFVMKFLMLTIVIPVFTTIIPIYSMFAEHGMLDSVFWVAIIYVSSFIPITTWTMMNYFKSIPRELVESASIEGCDELQIFLKIIMPLSTPIIFTCILMVFIMSWNQFQIPLILISSHENKLVTMVLSEFISRNDVRYGMISASGIISLIIPAMVAVLFRRHLISGLMQGTSK</sequence>
<keyword evidence="2 7" id="KW-0813">Transport</keyword>
<dbReference type="GO" id="GO:0055085">
    <property type="term" value="P:transmembrane transport"/>
    <property type="evidence" value="ECO:0007669"/>
    <property type="project" value="InterPro"/>
</dbReference>
<name>A0A135YUH3_9FIRM</name>
<evidence type="ECO:0000313" key="10">
    <source>
        <dbReference type="Proteomes" id="UP000070326"/>
    </source>
</evidence>
<keyword evidence="5 7" id="KW-1133">Transmembrane helix</keyword>
<keyword evidence="3" id="KW-1003">Cell membrane</keyword>
<protein>
    <submittedName>
        <fullName evidence="9">ABC transporter, permease protein</fullName>
    </submittedName>
</protein>
<dbReference type="PROSITE" id="PS50928">
    <property type="entry name" value="ABC_TM1"/>
    <property type="match status" value="1"/>
</dbReference>
<dbReference type="RefSeq" id="WP_061101776.1">
    <property type="nucleotide sequence ID" value="NZ_JAWEAY010000034.1"/>
</dbReference>
<keyword evidence="4 7" id="KW-0812">Transmembrane</keyword>
<organism evidence="9 10">
    <name type="scientific">Peptostreptococcus anaerobius</name>
    <dbReference type="NCBI Taxonomy" id="1261"/>
    <lineage>
        <taxon>Bacteria</taxon>
        <taxon>Bacillati</taxon>
        <taxon>Bacillota</taxon>
        <taxon>Clostridia</taxon>
        <taxon>Peptostreptococcales</taxon>
        <taxon>Peptostreptococcaceae</taxon>
        <taxon>Peptostreptococcus</taxon>
    </lineage>
</organism>
<dbReference type="PANTHER" id="PTHR32243:SF18">
    <property type="entry name" value="INNER MEMBRANE ABC TRANSPORTER PERMEASE PROTEIN YCJP"/>
    <property type="match status" value="1"/>
</dbReference>
<dbReference type="InterPro" id="IPR035906">
    <property type="entry name" value="MetI-like_sf"/>
</dbReference>
<feature type="transmembrane region" description="Helical" evidence="7">
    <location>
        <begin position="187"/>
        <end position="209"/>
    </location>
</feature>
<feature type="transmembrane region" description="Helical" evidence="7">
    <location>
        <begin position="79"/>
        <end position="98"/>
    </location>
</feature>
<dbReference type="AlphaFoldDB" id="A0A135YUH3"/>
<evidence type="ECO:0000256" key="7">
    <source>
        <dbReference type="RuleBase" id="RU363032"/>
    </source>
</evidence>
<evidence type="ECO:0000256" key="1">
    <source>
        <dbReference type="ARBA" id="ARBA00004651"/>
    </source>
</evidence>
<dbReference type="CDD" id="cd06261">
    <property type="entry name" value="TM_PBP2"/>
    <property type="match status" value="1"/>
</dbReference>
<evidence type="ECO:0000256" key="2">
    <source>
        <dbReference type="ARBA" id="ARBA00022448"/>
    </source>
</evidence>
<dbReference type="GO" id="GO:0005886">
    <property type="term" value="C:plasma membrane"/>
    <property type="evidence" value="ECO:0007669"/>
    <property type="project" value="UniProtKB-SubCell"/>
</dbReference>
<evidence type="ECO:0000256" key="4">
    <source>
        <dbReference type="ARBA" id="ARBA00022692"/>
    </source>
</evidence>
<dbReference type="InterPro" id="IPR050901">
    <property type="entry name" value="BP-dep_ABC_trans_perm"/>
</dbReference>
<dbReference type="SUPFAM" id="SSF161098">
    <property type="entry name" value="MetI-like"/>
    <property type="match status" value="1"/>
</dbReference>
<feature type="transmembrane region" description="Helical" evidence="7">
    <location>
        <begin position="12"/>
        <end position="34"/>
    </location>
</feature>
<evidence type="ECO:0000259" key="8">
    <source>
        <dbReference type="PROSITE" id="PS50928"/>
    </source>
</evidence>
<dbReference type="EMBL" id="LSQZ01000035">
    <property type="protein sequence ID" value="KXI13010.1"/>
    <property type="molecule type" value="Genomic_DNA"/>
</dbReference>
<feature type="transmembrane region" description="Helical" evidence="7">
    <location>
        <begin position="110"/>
        <end position="131"/>
    </location>
</feature>
<gene>
    <name evidence="9" type="ORF">HMPREF3195_00903</name>
</gene>
<feature type="transmembrane region" description="Helical" evidence="7">
    <location>
        <begin position="245"/>
        <end position="266"/>
    </location>
</feature>
<comment type="caution">
    <text evidence="9">The sequence shown here is derived from an EMBL/GenBank/DDBJ whole genome shotgun (WGS) entry which is preliminary data.</text>
</comment>
<dbReference type="PANTHER" id="PTHR32243">
    <property type="entry name" value="MALTOSE TRANSPORT SYSTEM PERMEASE-RELATED"/>
    <property type="match status" value="1"/>
</dbReference>
<dbReference type="Proteomes" id="UP000070326">
    <property type="component" value="Unassembled WGS sequence"/>
</dbReference>
<comment type="subcellular location">
    <subcellularLocation>
        <location evidence="1 7">Cell membrane</location>
        <topology evidence="1 7">Multi-pass membrane protein</topology>
    </subcellularLocation>
</comment>
<dbReference type="InterPro" id="IPR000515">
    <property type="entry name" value="MetI-like"/>
</dbReference>
<dbReference type="Pfam" id="PF00528">
    <property type="entry name" value="BPD_transp_1"/>
    <property type="match status" value="1"/>
</dbReference>
<dbReference type="STRING" id="1261.HMPREF3195_00903"/>
<dbReference type="eggNOG" id="COG0395">
    <property type="taxonomic scope" value="Bacteria"/>
</dbReference>
<keyword evidence="6 7" id="KW-0472">Membrane</keyword>
<comment type="similarity">
    <text evidence="7">Belongs to the binding-protein-dependent transport system permease family.</text>
</comment>
<feature type="transmembrane region" description="Helical" evidence="7">
    <location>
        <begin position="143"/>
        <end position="166"/>
    </location>
</feature>
<evidence type="ECO:0000256" key="3">
    <source>
        <dbReference type="ARBA" id="ARBA00022475"/>
    </source>
</evidence>
<dbReference type="PATRIC" id="fig|1261.5.peg.909"/>
<dbReference type="Gene3D" id="1.10.3720.10">
    <property type="entry name" value="MetI-like"/>
    <property type="match status" value="1"/>
</dbReference>
<evidence type="ECO:0000256" key="5">
    <source>
        <dbReference type="ARBA" id="ARBA00022989"/>
    </source>
</evidence>
<evidence type="ECO:0000313" key="9">
    <source>
        <dbReference type="EMBL" id="KXI13010.1"/>
    </source>
</evidence>
<accession>A0A135YUH3</accession>
<proteinExistence type="inferred from homology"/>